<feature type="transmembrane region" description="Helical" evidence="12">
    <location>
        <begin position="70"/>
        <end position="93"/>
    </location>
</feature>
<feature type="transmembrane region" description="Helical" evidence="12">
    <location>
        <begin position="376"/>
        <end position="395"/>
    </location>
</feature>
<accession>A0A6A6PFL8</accession>
<evidence type="ECO:0000256" key="8">
    <source>
        <dbReference type="ARBA" id="ARBA00023065"/>
    </source>
</evidence>
<evidence type="ECO:0000256" key="5">
    <source>
        <dbReference type="ARBA" id="ARBA00022692"/>
    </source>
</evidence>
<reference evidence="14" key="1">
    <citation type="journal article" date="2020" name="Stud. Mycol.">
        <title>101 Dothideomycetes genomes: a test case for predicting lifestyles and emergence of pathogens.</title>
        <authorList>
            <person name="Haridas S."/>
            <person name="Albert R."/>
            <person name="Binder M."/>
            <person name="Bloem J."/>
            <person name="Labutti K."/>
            <person name="Salamov A."/>
            <person name="Andreopoulos B."/>
            <person name="Baker S."/>
            <person name="Barry K."/>
            <person name="Bills G."/>
            <person name="Bluhm B."/>
            <person name="Cannon C."/>
            <person name="Castanera R."/>
            <person name="Culley D."/>
            <person name="Daum C."/>
            <person name="Ezra D."/>
            <person name="Gonzalez J."/>
            <person name="Henrissat B."/>
            <person name="Kuo A."/>
            <person name="Liang C."/>
            <person name="Lipzen A."/>
            <person name="Lutzoni F."/>
            <person name="Magnuson J."/>
            <person name="Mondo S."/>
            <person name="Nolan M."/>
            <person name="Ohm R."/>
            <person name="Pangilinan J."/>
            <person name="Park H.-J."/>
            <person name="Ramirez L."/>
            <person name="Alfaro M."/>
            <person name="Sun H."/>
            <person name="Tritt A."/>
            <person name="Yoshinaga Y."/>
            <person name="Zwiers L.-H."/>
            <person name="Turgeon B."/>
            <person name="Goodwin S."/>
            <person name="Spatafora J."/>
            <person name="Crous P."/>
            <person name="Grigoriev I."/>
        </authorList>
    </citation>
    <scope>NUCLEOTIDE SEQUENCE</scope>
    <source>
        <strain evidence="14">CBS 113389</strain>
    </source>
</reference>
<feature type="region of interest" description="Disordered" evidence="11">
    <location>
        <begin position="459"/>
        <end position="487"/>
    </location>
</feature>
<dbReference type="Gene3D" id="1.20.1530.20">
    <property type="match status" value="1"/>
</dbReference>
<name>A0A6A6PFL8_9PEZI</name>
<evidence type="ECO:0000313" key="14">
    <source>
        <dbReference type="EMBL" id="KAF2478778.1"/>
    </source>
</evidence>
<evidence type="ECO:0000256" key="3">
    <source>
        <dbReference type="ARBA" id="ARBA00022448"/>
    </source>
</evidence>
<keyword evidence="15" id="KW-1185">Reference proteome</keyword>
<dbReference type="Pfam" id="PF00999">
    <property type="entry name" value="Na_H_Exchanger"/>
    <property type="match status" value="1"/>
</dbReference>
<dbReference type="OrthoDB" id="5327978at2759"/>
<feature type="domain" description="Cation/H+ exchanger transmembrane" evidence="13">
    <location>
        <begin position="25"/>
        <end position="435"/>
    </location>
</feature>
<evidence type="ECO:0000256" key="7">
    <source>
        <dbReference type="ARBA" id="ARBA00023053"/>
    </source>
</evidence>
<comment type="subcellular location">
    <subcellularLocation>
        <location evidence="1">Membrane</location>
        <topology evidence="1">Multi-pass membrane protein</topology>
    </subcellularLocation>
</comment>
<feature type="region of interest" description="Disordered" evidence="11">
    <location>
        <begin position="519"/>
        <end position="644"/>
    </location>
</feature>
<feature type="compositionally biased region" description="Basic and acidic residues" evidence="11">
    <location>
        <begin position="574"/>
        <end position="593"/>
    </location>
</feature>
<evidence type="ECO:0000256" key="12">
    <source>
        <dbReference type="SAM" id="Phobius"/>
    </source>
</evidence>
<evidence type="ECO:0000256" key="11">
    <source>
        <dbReference type="SAM" id="MobiDB-lite"/>
    </source>
</evidence>
<evidence type="ECO:0000259" key="13">
    <source>
        <dbReference type="Pfam" id="PF00999"/>
    </source>
</evidence>
<feature type="compositionally biased region" description="Basic and acidic residues" evidence="11">
    <location>
        <begin position="534"/>
        <end position="544"/>
    </location>
</feature>
<feature type="transmembrane region" description="Helical" evidence="12">
    <location>
        <begin position="342"/>
        <end position="364"/>
    </location>
</feature>
<feature type="transmembrane region" description="Helical" evidence="12">
    <location>
        <begin position="7"/>
        <end position="30"/>
    </location>
</feature>
<gene>
    <name evidence="14" type="ORF">BDY17DRAFT_328295</name>
</gene>
<feature type="transmembrane region" description="Helical" evidence="12">
    <location>
        <begin position="221"/>
        <end position="240"/>
    </location>
</feature>
<dbReference type="RefSeq" id="XP_033585348.1">
    <property type="nucleotide sequence ID" value="XM_033737825.1"/>
</dbReference>
<dbReference type="EMBL" id="MU001643">
    <property type="protein sequence ID" value="KAF2478778.1"/>
    <property type="molecule type" value="Genomic_DNA"/>
</dbReference>
<dbReference type="PANTHER" id="PTHR31382:SF1">
    <property type="entry name" value="SODIUM ION_PROTON EXCHANGER (EUROFUNG)"/>
    <property type="match status" value="1"/>
</dbReference>
<evidence type="ECO:0000256" key="4">
    <source>
        <dbReference type="ARBA" id="ARBA00022449"/>
    </source>
</evidence>
<dbReference type="InterPro" id="IPR038770">
    <property type="entry name" value="Na+/solute_symporter_sf"/>
</dbReference>
<evidence type="ECO:0000256" key="10">
    <source>
        <dbReference type="ARBA" id="ARBA00023201"/>
    </source>
</evidence>
<keyword evidence="9 12" id="KW-0472">Membrane</keyword>
<dbReference type="FunFam" id="1.20.1530.20:FF:000015">
    <property type="entry name" value="Na(+)/H(+) antiporter 2"/>
    <property type="match status" value="1"/>
</dbReference>
<dbReference type="InterPro" id="IPR006153">
    <property type="entry name" value="Cation/H_exchanger_TM"/>
</dbReference>
<keyword evidence="3" id="KW-0813">Transport</keyword>
<keyword evidence="8" id="KW-0406">Ion transport</keyword>
<dbReference type="GO" id="GO:0036376">
    <property type="term" value="P:sodium ion export across plasma membrane"/>
    <property type="evidence" value="ECO:0007669"/>
    <property type="project" value="InterPro"/>
</dbReference>
<keyword evidence="6 12" id="KW-1133">Transmembrane helix</keyword>
<dbReference type="PANTHER" id="PTHR31382">
    <property type="entry name" value="NA(+)/H(+) ANTIPORTER"/>
    <property type="match status" value="1"/>
</dbReference>
<organism evidence="14 15">
    <name type="scientific">Neohortaea acidophila</name>
    <dbReference type="NCBI Taxonomy" id="245834"/>
    <lineage>
        <taxon>Eukaryota</taxon>
        <taxon>Fungi</taxon>
        <taxon>Dikarya</taxon>
        <taxon>Ascomycota</taxon>
        <taxon>Pezizomycotina</taxon>
        <taxon>Dothideomycetes</taxon>
        <taxon>Dothideomycetidae</taxon>
        <taxon>Mycosphaerellales</taxon>
        <taxon>Teratosphaeriaceae</taxon>
        <taxon>Neohortaea</taxon>
    </lineage>
</organism>
<feature type="transmembrane region" description="Helical" evidence="12">
    <location>
        <begin position="133"/>
        <end position="150"/>
    </location>
</feature>
<dbReference type="AlphaFoldDB" id="A0A6A6PFL8"/>
<evidence type="ECO:0000256" key="2">
    <source>
        <dbReference type="ARBA" id="ARBA00005248"/>
    </source>
</evidence>
<evidence type="ECO:0000256" key="9">
    <source>
        <dbReference type="ARBA" id="ARBA00023136"/>
    </source>
</evidence>
<evidence type="ECO:0000256" key="1">
    <source>
        <dbReference type="ARBA" id="ARBA00004141"/>
    </source>
</evidence>
<evidence type="ECO:0000313" key="15">
    <source>
        <dbReference type="Proteomes" id="UP000799767"/>
    </source>
</evidence>
<dbReference type="GO" id="GO:0005886">
    <property type="term" value="C:plasma membrane"/>
    <property type="evidence" value="ECO:0007669"/>
    <property type="project" value="InterPro"/>
</dbReference>
<evidence type="ECO:0000256" key="6">
    <source>
        <dbReference type="ARBA" id="ARBA00022989"/>
    </source>
</evidence>
<keyword evidence="4" id="KW-0050">Antiport</keyword>
<keyword evidence="10" id="KW-0739">Sodium transport</keyword>
<proteinExistence type="inferred from homology"/>
<sequence length="644" mass="70825">MPNLSIVDFNIVCATLGGFITVFGLVSYLLKEKFYLSEALISTYAGLTFSPHATNFIKPLQYANNSEQNLGIITLYFSRLVLGVQLVLAGVQLPSKYLKTEWKSLSLLLGPGLCAMWICTSLIVWAMVPDITFLWALAVGACVTPTDPVLSNSIVKGKFADKNIPPALQKIIIAESGANDGLGYPFLFLALYLIKYTDPSAHGASQSGGAREAMGLWFGETWGYTILLSVVYGAVVGWLAKELLHWAEERHYVDRESFLVFAITLALFTTGTVGLIGSDDVLACFIAGNVFTWDDWFRLETMDDSLQPTIDMLLNVAIFMWFGAVCPWHRFVTNTVIPIYRLVPLGILVLLFRRLPMVLTFHWLGMIHQIEDIRHALFVGFFGPIGVSAIFYLYIAREFLADLLPRPDAQKTDEAIEIVVWFLVICSITVHGLSIPLGKVGLYLPRTLSSAISLERTSASQSRAREDEARLASGTQQHEQIGLRPLRRRLTSSERGPVLASPSSISWLPKSFVRAGRHIVNDITRPRGTTTQDSPRELSKKGERNGSVGQDDEPRVLSISGPTDPRPIGHAVKRNQEDGDHLSPRVVVDEPDSKPGSGTSTPTGGGRPFRSIQFADERVRPRTVPVYGSGSGTASPSARKSEDG</sequence>
<feature type="transmembrane region" description="Helical" evidence="12">
    <location>
        <begin position="312"/>
        <end position="330"/>
    </location>
</feature>
<dbReference type="Proteomes" id="UP000799767">
    <property type="component" value="Unassembled WGS sequence"/>
</dbReference>
<feature type="transmembrane region" description="Helical" evidence="12">
    <location>
        <begin position="260"/>
        <end position="291"/>
    </location>
</feature>
<keyword evidence="5 12" id="KW-0812">Transmembrane</keyword>
<keyword evidence="7" id="KW-0915">Sodium</keyword>
<dbReference type="GO" id="GO:0042391">
    <property type="term" value="P:regulation of membrane potential"/>
    <property type="evidence" value="ECO:0007669"/>
    <property type="project" value="InterPro"/>
</dbReference>
<dbReference type="GO" id="GO:0015385">
    <property type="term" value="F:sodium:proton antiporter activity"/>
    <property type="evidence" value="ECO:0007669"/>
    <property type="project" value="InterPro"/>
</dbReference>
<dbReference type="InterPro" id="IPR004712">
    <property type="entry name" value="Na+/H+_antiporter_fungi"/>
</dbReference>
<feature type="transmembrane region" description="Helical" evidence="12">
    <location>
        <begin position="415"/>
        <end position="437"/>
    </location>
</feature>
<feature type="transmembrane region" description="Helical" evidence="12">
    <location>
        <begin position="105"/>
        <end position="127"/>
    </location>
</feature>
<comment type="similarity">
    <text evidence="2">Belongs to the fungal Na(+)/H(+) exchanger family.</text>
</comment>
<dbReference type="GeneID" id="54478827"/>
<protein>
    <submittedName>
        <fullName evidence="14">Sodium/hydrogen exchanger family-domain-containing protein</fullName>
    </submittedName>
</protein>
<dbReference type="GO" id="GO:0120029">
    <property type="term" value="P:proton export across plasma membrane"/>
    <property type="evidence" value="ECO:0007669"/>
    <property type="project" value="InterPro"/>
</dbReference>